<reference evidence="1 2" key="1">
    <citation type="journal article" date="2016" name="Front. Microbiol.">
        <title>Comparative Genomics Analysis of Streptomyces Species Reveals Their Adaptation to the Marine Environment and Their Diversity at the Genomic Level.</title>
        <authorList>
            <person name="Tian X."/>
            <person name="Zhang Z."/>
            <person name="Yang T."/>
            <person name="Chen M."/>
            <person name="Li J."/>
            <person name="Chen F."/>
            <person name="Yang J."/>
            <person name="Li W."/>
            <person name="Zhang B."/>
            <person name="Zhang Z."/>
            <person name="Wu J."/>
            <person name="Zhang C."/>
            <person name="Long L."/>
            <person name="Xiao J."/>
        </authorList>
    </citation>
    <scope>NUCLEOTIDE SEQUENCE [LARGE SCALE GENOMIC DNA]</scope>
    <source>
        <strain evidence="1 2">SCSIO M10379</strain>
    </source>
</reference>
<organism evidence="1 2">
    <name type="scientific">Streptomyces qinglanensis</name>
    <dbReference type="NCBI Taxonomy" id="943816"/>
    <lineage>
        <taxon>Bacteria</taxon>
        <taxon>Bacillati</taxon>
        <taxon>Actinomycetota</taxon>
        <taxon>Actinomycetes</taxon>
        <taxon>Kitasatosporales</taxon>
        <taxon>Streptomycetaceae</taxon>
        <taxon>Streptomyces</taxon>
    </lineage>
</organism>
<dbReference type="Proteomes" id="UP000175829">
    <property type="component" value="Unassembled WGS sequence"/>
</dbReference>
<name>A0A1E7K115_9ACTN</name>
<gene>
    <name evidence="1" type="ORF">AN217_06370</name>
</gene>
<sequence length="93" mass="10239">MGILLPVEVSLEVPNVRITILPLILCFTDGISSISQKLLTIVVVAALHQRDKALVSAYRSGPRSIIGILGHQLQVVFFQADLFHLILEFFVEG</sequence>
<dbReference type="EMBL" id="LJGV01000022">
    <property type="protein sequence ID" value="OEU97556.1"/>
    <property type="molecule type" value="Genomic_DNA"/>
</dbReference>
<proteinExistence type="predicted"/>
<protein>
    <submittedName>
        <fullName evidence="1">Uncharacterized protein</fullName>
    </submittedName>
</protein>
<evidence type="ECO:0000313" key="2">
    <source>
        <dbReference type="Proteomes" id="UP000175829"/>
    </source>
</evidence>
<evidence type="ECO:0000313" key="1">
    <source>
        <dbReference type="EMBL" id="OEU97556.1"/>
    </source>
</evidence>
<comment type="caution">
    <text evidence="1">The sequence shown here is derived from an EMBL/GenBank/DDBJ whole genome shotgun (WGS) entry which is preliminary data.</text>
</comment>
<dbReference type="AlphaFoldDB" id="A0A1E7K115"/>
<accession>A0A1E7K115</accession>